<dbReference type="PANTHER" id="PTHR23063">
    <property type="entry name" value="PHOSPHOLIPID ACYLTRANSFERASE"/>
    <property type="match status" value="1"/>
</dbReference>
<keyword evidence="9 15" id="KW-0472">Membrane</keyword>
<dbReference type="EMBL" id="LNIX01000014">
    <property type="protein sequence ID" value="OXA46930.1"/>
    <property type="molecule type" value="Genomic_DNA"/>
</dbReference>
<dbReference type="SMART" id="SM00563">
    <property type="entry name" value="PlsC"/>
    <property type="match status" value="1"/>
</dbReference>
<evidence type="ECO:0000256" key="11">
    <source>
        <dbReference type="ARBA" id="ARBA00023264"/>
    </source>
</evidence>
<accession>A0A226DPB1</accession>
<feature type="domain" description="Phospholipid/glycerol acyltransferase" evidence="16">
    <location>
        <begin position="371"/>
        <end position="482"/>
    </location>
</feature>
<dbReference type="OrthoDB" id="272512at2759"/>
<evidence type="ECO:0000256" key="10">
    <source>
        <dbReference type="ARBA" id="ARBA00023209"/>
    </source>
</evidence>
<protein>
    <submittedName>
        <fullName evidence="17">Lysophosphatidylcholine acyltransferase 1</fullName>
    </submittedName>
</protein>
<dbReference type="STRING" id="158441.A0A226DPB1"/>
<gene>
    <name evidence="17" type="ORF">Fcan01_18531</name>
</gene>
<evidence type="ECO:0000256" key="5">
    <source>
        <dbReference type="ARBA" id="ARBA00022679"/>
    </source>
</evidence>
<comment type="pathway">
    <text evidence="13">Phospholipid metabolism.</text>
</comment>
<evidence type="ECO:0000313" key="17">
    <source>
        <dbReference type="EMBL" id="OXA46930.1"/>
    </source>
</evidence>
<proteinExistence type="inferred from homology"/>
<feature type="compositionally biased region" description="Basic and acidic residues" evidence="14">
    <location>
        <begin position="1"/>
        <end position="17"/>
    </location>
</feature>
<keyword evidence="7 15" id="KW-1133">Transmembrane helix</keyword>
<evidence type="ECO:0000256" key="14">
    <source>
        <dbReference type="SAM" id="MobiDB-lite"/>
    </source>
</evidence>
<reference evidence="17 18" key="1">
    <citation type="submission" date="2015-12" db="EMBL/GenBank/DDBJ databases">
        <title>The genome of Folsomia candida.</title>
        <authorList>
            <person name="Faddeeva A."/>
            <person name="Derks M.F."/>
            <person name="Anvar Y."/>
            <person name="Smit S."/>
            <person name="Van Straalen N."/>
            <person name="Roelofs D."/>
        </authorList>
    </citation>
    <scope>NUCLEOTIDE SEQUENCE [LARGE SCALE GENOMIC DNA]</scope>
    <source>
        <strain evidence="17 18">VU population</strain>
        <tissue evidence="17">Whole body</tissue>
    </source>
</reference>
<evidence type="ECO:0000256" key="13">
    <source>
        <dbReference type="ARBA" id="ARBA00025707"/>
    </source>
</evidence>
<keyword evidence="6 15" id="KW-0812">Transmembrane</keyword>
<evidence type="ECO:0000256" key="3">
    <source>
        <dbReference type="ARBA" id="ARBA00008655"/>
    </source>
</evidence>
<evidence type="ECO:0000313" key="18">
    <source>
        <dbReference type="Proteomes" id="UP000198287"/>
    </source>
</evidence>
<comment type="caution">
    <text evidence="17">The sequence shown here is derived from an EMBL/GenBank/DDBJ whole genome shotgun (WGS) entry which is preliminary data.</text>
</comment>
<evidence type="ECO:0000256" key="15">
    <source>
        <dbReference type="SAM" id="Phobius"/>
    </source>
</evidence>
<dbReference type="GO" id="GO:0008374">
    <property type="term" value="F:O-acyltransferase activity"/>
    <property type="evidence" value="ECO:0007669"/>
    <property type="project" value="InterPro"/>
</dbReference>
<dbReference type="OMA" id="IRWIIAN"/>
<feature type="region of interest" description="Disordered" evidence="14">
    <location>
        <begin position="1"/>
        <end position="31"/>
    </location>
</feature>
<keyword evidence="10" id="KW-0594">Phospholipid biosynthesis</keyword>
<name>A0A226DPB1_FOLCA</name>
<feature type="region of interest" description="Disordered" evidence="14">
    <location>
        <begin position="743"/>
        <end position="766"/>
    </location>
</feature>
<evidence type="ECO:0000256" key="7">
    <source>
        <dbReference type="ARBA" id="ARBA00022989"/>
    </source>
</evidence>
<dbReference type="InterPro" id="IPR045252">
    <property type="entry name" value="LPCAT1-like"/>
</dbReference>
<keyword evidence="5 17" id="KW-0808">Transferase</keyword>
<dbReference type="SUPFAM" id="SSF69593">
    <property type="entry name" value="Glycerol-3-phosphate (1)-acyltransferase"/>
    <property type="match status" value="1"/>
</dbReference>
<evidence type="ECO:0000256" key="4">
    <source>
        <dbReference type="ARBA" id="ARBA00022516"/>
    </source>
</evidence>
<dbReference type="CDD" id="cd07991">
    <property type="entry name" value="LPLAT_LPCAT1-like"/>
    <property type="match status" value="1"/>
</dbReference>
<evidence type="ECO:0000256" key="12">
    <source>
        <dbReference type="ARBA" id="ARBA00023315"/>
    </source>
</evidence>
<evidence type="ECO:0000256" key="8">
    <source>
        <dbReference type="ARBA" id="ARBA00023098"/>
    </source>
</evidence>
<feature type="region of interest" description="Disordered" evidence="14">
    <location>
        <begin position="157"/>
        <end position="176"/>
    </location>
</feature>
<feature type="transmembrane region" description="Helical" evidence="15">
    <location>
        <begin position="289"/>
        <end position="314"/>
    </location>
</feature>
<dbReference type="Pfam" id="PF01553">
    <property type="entry name" value="Acyltransferase"/>
    <property type="match status" value="1"/>
</dbReference>
<evidence type="ECO:0000259" key="16">
    <source>
        <dbReference type="SMART" id="SM00563"/>
    </source>
</evidence>
<evidence type="ECO:0000256" key="9">
    <source>
        <dbReference type="ARBA" id="ARBA00023136"/>
    </source>
</evidence>
<comment type="pathway">
    <text evidence="2">Lipid metabolism.</text>
</comment>
<evidence type="ECO:0000256" key="2">
    <source>
        <dbReference type="ARBA" id="ARBA00005189"/>
    </source>
</evidence>
<dbReference type="PANTHER" id="PTHR23063:SF52">
    <property type="entry name" value="LYSOPHOSPHATIDYLCHOLINE ACYLTRANSFERASE"/>
    <property type="match status" value="1"/>
</dbReference>
<sequence length="766" mass="87522">MTKLETERMAPSYHEDSSSSSPEDYEYETTSEQEFDIGESPADLILQQEPFVHFRSLNNYLNNLNLATFNFNLNNRFNAFVADSPLWKLYENSPHFPIGVPLPKPPKIDAIANLWRQLGDHDGADEAENIGKRLEFERVRKRASEEVQRRLGPKINQKEEEETIRRQAKEATTIGEDEEDGDIVVRRGKQETRGGGDPTVRLTHPLHRQNRQQYQNHHQKQQPVGPIVEEVEDPQLTLNQEFWSRFLGFKTEAEEGTLVSGPPLAPTPPINPFYSRFYLSTYDKLKVCLMSVVCLVRLILIAALLMVALCLMLIGTCGLSEKQFKEAPLSSWRRTVKWITAHVVMRSVYFVSGFYWVHKVGKMASVEEAPVIVAAPHSSFFDAFLVPLLGGPSVVARQESSNTPFFGKLMDFTQAIYVDRDNPDSRNTCKFEIRRRVKSGEGWPQVFIFPEGTCTNRSALAQFKLGAFQPGVPIQPVVIRYPNRLDSLTWTFDSPSAVWSAFVALSQFHNSVELEFLPVYKPSAEEQENEILFASNVQKVMADALGIPATDFTYEDGVALGKLASSKVCEKLSKIWKIKGDLNLREAATETTLVYEGTTTDKFDWRITYPQFQDMFHVTGDEDKASARVRDLFQLFQQKNPVDPEMIDMRPYLILTCLLYSDSKLTLLQTLVFKMYAGRRTEMTEPEYQNLMQNLFESSEKDATKLFQAGGKNKTSISFSEFQRKVGRRVEYLKLYAMEETGQCSGNFPRRSQRDRRSPQLKPKED</sequence>
<dbReference type="GO" id="GO:0008654">
    <property type="term" value="P:phospholipid biosynthetic process"/>
    <property type="evidence" value="ECO:0007669"/>
    <property type="project" value="UniProtKB-KW"/>
</dbReference>
<keyword evidence="4" id="KW-0444">Lipid biosynthesis</keyword>
<evidence type="ECO:0000256" key="6">
    <source>
        <dbReference type="ARBA" id="ARBA00022692"/>
    </source>
</evidence>
<dbReference type="GO" id="GO:0016020">
    <property type="term" value="C:membrane"/>
    <property type="evidence" value="ECO:0007669"/>
    <property type="project" value="UniProtKB-SubCell"/>
</dbReference>
<keyword evidence="18" id="KW-1185">Reference proteome</keyword>
<dbReference type="AlphaFoldDB" id="A0A226DPB1"/>
<dbReference type="Proteomes" id="UP000198287">
    <property type="component" value="Unassembled WGS sequence"/>
</dbReference>
<keyword evidence="12 17" id="KW-0012">Acyltransferase</keyword>
<keyword evidence="8" id="KW-0443">Lipid metabolism</keyword>
<dbReference type="InterPro" id="IPR002123">
    <property type="entry name" value="Plipid/glycerol_acylTrfase"/>
</dbReference>
<dbReference type="GO" id="GO:0042171">
    <property type="term" value="F:lysophosphatidic acid acyltransferase activity"/>
    <property type="evidence" value="ECO:0007669"/>
    <property type="project" value="TreeGrafter"/>
</dbReference>
<feature type="compositionally biased region" description="Basic and acidic residues" evidence="14">
    <location>
        <begin position="755"/>
        <end position="766"/>
    </location>
</feature>
<keyword evidence="11" id="KW-1208">Phospholipid metabolism</keyword>
<dbReference type="GO" id="GO:0005783">
    <property type="term" value="C:endoplasmic reticulum"/>
    <property type="evidence" value="ECO:0007669"/>
    <property type="project" value="TreeGrafter"/>
</dbReference>
<comment type="similarity">
    <text evidence="3">Belongs to the 1-acyl-sn-glycerol-3-phosphate acyltransferase family.</text>
</comment>
<comment type="subcellular location">
    <subcellularLocation>
        <location evidence="1">Membrane</location>
    </subcellularLocation>
</comment>
<organism evidence="17 18">
    <name type="scientific">Folsomia candida</name>
    <name type="common">Springtail</name>
    <dbReference type="NCBI Taxonomy" id="158441"/>
    <lineage>
        <taxon>Eukaryota</taxon>
        <taxon>Metazoa</taxon>
        <taxon>Ecdysozoa</taxon>
        <taxon>Arthropoda</taxon>
        <taxon>Hexapoda</taxon>
        <taxon>Collembola</taxon>
        <taxon>Entomobryomorpha</taxon>
        <taxon>Isotomoidea</taxon>
        <taxon>Isotomidae</taxon>
        <taxon>Proisotominae</taxon>
        <taxon>Folsomia</taxon>
    </lineage>
</organism>
<evidence type="ECO:0000256" key="1">
    <source>
        <dbReference type="ARBA" id="ARBA00004370"/>
    </source>
</evidence>